<evidence type="ECO:0000256" key="2">
    <source>
        <dbReference type="ARBA" id="ARBA00022801"/>
    </source>
</evidence>
<reference evidence="6 7" key="1">
    <citation type="journal article" date="2014" name="Genome Biol.">
        <title>Transcriptome and methylome profiling reveals relics of genome dominance in the mesopolyploid Brassica oleracea.</title>
        <authorList>
            <person name="Parkin I.A."/>
            <person name="Koh C."/>
            <person name="Tang H."/>
            <person name="Robinson S.J."/>
            <person name="Kagale S."/>
            <person name="Clarke W.E."/>
            <person name="Town C.D."/>
            <person name="Nixon J."/>
            <person name="Krishnakumar V."/>
            <person name="Bidwell S.L."/>
            <person name="Denoeud F."/>
            <person name="Belcram H."/>
            <person name="Links M.G."/>
            <person name="Just J."/>
            <person name="Clarke C."/>
            <person name="Bender T."/>
            <person name="Huebert T."/>
            <person name="Mason A.S."/>
            <person name="Pires J.C."/>
            <person name="Barker G."/>
            <person name="Moore J."/>
            <person name="Walley P.G."/>
            <person name="Manoli S."/>
            <person name="Batley J."/>
            <person name="Edwards D."/>
            <person name="Nelson M.N."/>
            <person name="Wang X."/>
            <person name="Paterson A.H."/>
            <person name="King G."/>
            <person name="Bancroft I."/>
            <person name="Chalhoub B."/>
            <person name="Sharpe A.G."/>
        </authorList>
    </citation>
    <scope>NUCLEOTIDE SEQUENCE</scope>
    <source>
        <strain evidence="6 7">cv. TO1000</strain>
    </source>
</reference>
<dbReference type="eggNOG" id="KOG1887">
    <property type="taxonomic scope" value="Eukaryota"/>
</dbReference>
<dbReference type="EnsemblPlants" id="Bo2g161760.1">
    <property type="protein sequence ID" value="Bo2g161760.1"/>
    <property type="gene ID" value="Bo2g161760"/>
</dbReference>
<evidence type="ECO:0000256" key="3">
    <source>
        <dbReference type="SAM" id="MobiDB-lite"/>
    </source>
</evidence>
<dbReference type="InterPro" id="IPR052398">
    <property type="entry name" value="Ubiquitin_hydrolase_53/54"/>
</dbReference>
<feature type="region of interest" description="Disordered" evidence="3">
    <location>
        <begin position="515"/>
        <end position="573"/>
    </location>
</feature>
<protein>
    <recommendedName>
        <fullName evidence="8">USP domain-containing protein</fullName>
    </recommendedName>
</protein>
<feature type="compositionally biased region" description="Basic and acidic residues" evidence="3">
    <location>
        <begin position="545"/>
        <end position="568"/>
    </location>
</feature>
<evidence type="ECO:0000259" key="5">
    <source>
        <dbReference type="Pfam" id="PF04780"/>
    </source>
</evidence>
<dbReference type="InterPro" id="IPR001394">
    <property type="entry name" value="Peptidase_C19_UCH"/>
</dbReference>
<keyword evidence="2" id="KW-0378">Hydrolase</keyword>
<evidence type="ECO:0008006" key="8">
    <source>
        <dbReference type="Google" id="ProtNLM"/>
    </source>
</evidence>
<dbReference type="PANTHER" id="PTHR22975">
    <property type="entry name" value="UBIQUITIN SPECIFIC PROTEINASE"/>
    <property type="match status" value="1"/>
</dbReference>
<dbReference type="SUPFAM" id="SSF54001">
    <property type="entry name" value="Cysteine proteinases"/>
    <property type="match status" value="1"/>
</dbReference>
<keyword evidence="1" id="KW-0833">Ubl conjugation pathway</keyword>
<dbReference type="InterPro" id="IPR006865">
    <property type="entry name" value="DUF629"/>
</dbReference>
<name>A0A0D3AY93_BRAOL</name>
<dbReference type="AlphaFoldDB" id="A0A0D3AY93"/>
<dbReference type="HOGENOM" id="CLU_009278_0_0_1"/>
<feature type="domain" description="Peptidase C19 ubiquitin carboxyl-terminal hydrolase" evidence="4">
    <location>
        <begin position="762"/>
        <end position="1033"/>
    </location>
</feature>
<evidence type="ECO:0000259" key="4">
    <source>
        <dbReference type="Pfam" id="PF00443"/>
    </source>
</evidence>
<evidence type="ECO:0000256" key="1">
    <source>
        <dbReference type="ARBA" id="ARBA00022786"/>
    </source>
</evidence>
<feature type="region of interest" description="Disordered" evidence="3">
    <location>
        <begin position="697"/>
        <end position="721"/>
    </location>
</feature>
<feature type="compositionally biased region" description="Basic and acidic residues" evidence="3">
    <location>
        <begin position="711"/>
        <end position="721"/>
    </location>
</feature>
<reference evidence="6" key="2">
    <citation type="submission" date="2015-03" db="UniProtKB">
        <authorList>
            <consortium name="EnsemblPlants"/>
        </authorList>
    </citation>
    <scope>IDENTIFICATION</scope>
</reference>
<dbReference type="InterPro" id="IPR038765">
    <property type="entry name" value="Papain-like_cys_pep_sf"/>
</dbReference>
<dbReference type="Proteomes" id="UP000032141">
    <property type="component" value="Chromosome C2"/>
</dbReference>
<dbReference type="GO" id="GO:0016579">
    <property type="term" value="P:protein deubiquitination"/>
    <property type="evidence" value="ECO:0007669"/>
    <property type="project" value="InterPro"/>
</dbReference>
<dbReference type="Gene3D" id="3.90.70.10">
    <property type="entry name" value="Cysteine proteinases"/>
    <property type="match status" value="1"/>
</dbReference>
<evidence type="ECO:0000313" key="7">
    <source>
        <dbReference type="Proteomes" id="UP000032141"/>
    </source>
</evidence>
<dbReference type="GO" id="GO:0004843">
    <property type="term" value="F:cysteine-type deubiquitinase activity"/>
    <property type="evidence" value="ECO:0007669"/>
    <property type="project" value="InterPro"/>
</dbReference>
<dbReference type="Gramene" id="Bo2g161760.1">
    <property type="protein sequence ID" value="Bo2g161760.1"/>
    <property type="gene ID" value="Bo2g161760"/>
</dbReference>
<dbReference type="STRING" id="109376.A0A0D3AY93"/>
<dbReference type="Pfam" id="PF00443">
    <property type="entry name" value="UCH"/>
    <property type="match status" value="1"/>
</dbReference>
<proteinExistence type="predicted"/>
<organism evidence="6 7">
    <name type="scientific">Brassica oleracea var. oleracea</name>
    <dbReference type="NCBI Taxonomy" id="109376"/>
    <lineage>
        <taxon>Eukaryota</taxon>
        <taxon>Viridiplantae</taxon>
        <taxon>Streptophyta</taxon>
        <taxon>Embryophyta</taxon>
        <taxon>Tracheophyta</taxon>
        <taxon>Spermatophyta</taxon>
        <taxon>Magnoliopsida</taxon>
        <taxon>eudicotyledons</taxon>
        <taxon>Gunneridae</taxon>
        <taxon>Pentapetalae</taxon>
        <taxon>rosids</taxon>
        <taxon>malvids</taxon>
        <taxon>Brassicales</taxon>
        <taxon>Brassicaceae</taxon>
        <taxon>Brassiceae</taxon>
        <taxon>Brassica</taxon>
    </lineage>
</organism>
<accession>A0A0D3AY93</accession>
<sequence length="1050" mass="118928">MERTVTMTDEAVMKHFEKAKLLNGRGDYVKALELLDDLISVYREDKNQTFLHFELGDVFMRLAHASHKTDMEIVFLLGAVGCVSEYTPLLEFCARLFHLLARSLGSAWVCRTKCDKVCFSAEECMTHLEEKHAAKLEKDMVMRIGINWAYKIQHGRWEPVDTVAAVEMIKTQLEDVKAFTTRSRKMGWSDQWPLATADEERSNLLKEVKLLLVSLCEHQILSCSIRDWVMSFPVEHHKKLEVSEESIKDCRIVETPQSICFLEREEVKQIRGFLKKIKCEKHDGTDVVSRAVDSLLDRIRIKESIEFDEKFSLLLLDKRLLKSNHALFDDDDYEGKIKLVKDPDVHYAKAQAQGDDMISWLGDCSSVDKSFPGPIREHNLVIWVAVLRALQYTLRDVFEGGLHLTFDIPDLEDCLNLIRERSKSLSNDKVLKSIELLKSMVTEKVLLIDAKILLIDNSRIRLLDKLTRLSAFDNRSYMLHFLKPFLLNEIVIMKSKVKSDAAEADLLLKEGKKSLKEEKKSQAKKTRKDKNIKINSTSVVTPVDKTVEHESSVKLEPEEHSKEPERGGLETSSNTDIQVEATAVDCDDMQNMPGEDSLSKHLEPALEGAADRYNSALDMTLKNEIVNMEFNAKSDAAEADLHGQQITSTSMASPVELGMGIRGPNRVSVLSSRVSVFRGFTLSKTFSYMSGKPSVDLQSAKTMEEDSITMEPKDTLRSEKGPLEISSTNDIQEEANKVNSGDMQNMPGEDSVSGNLESALGGAATRYNSALDMTLKALVNINVLKEQVLKYNKQPVHDNLEEQVLCALQILFTSVVSEEIKTEGVYSLILRDLLVSLEEVDSMSSGAAEVLVTILESWHCWKNSEGESLVTRLFTLEENERMSCRKCGRKPNYPEQSSYGIVTAADSIRNVNCAFGDIKFVDIIKVTRMEYKMLCDIKTGGCGTTNFVHHVISRCPPIFTIVLEWEKSETEKEISETTKALEWEIDISRLYEGLEPNTNYRLVSMVSYGEEDEEHICMVYEKNRWVNLRRESLAGEVVGNNWETVITFCG</sequence>
<feature type="domain" description="DUF629" evidence="5">
    <location>
        <begin position="107"/>
        <end position="395"/>
    </location>
</feature>
<keyword evidence="7" id="KW-1185">Reference proteome</keyword>
<dbReference type="Pfam" id="PF04780">
    <property type="entry name" value="DUF629"/>
    <property type="match status" value="1"/>
</dbReference>
<evidence type="ECO:0000313" key="6">
    <source>
        <dbReference type="EnsemblPlants" id="Bo2g161760.1"/>
    </source>
</evidence>
<dbReference type="OMA" id="VSWLTDY"/>
<dbReference type="PANTHER" id="PTHR22975:SF32">
    <property type="entry name" value="C2H2-TYPE DOMAIN-CONTAINING PROTEIN"/>
    <property type="match status" value="1"/>
</dbReference>